<dbReference type="SMART" id="SM01265">
    <property type="entry name" value="Mab-21"/>
    <property type="match status" value="1"/>
</dbReference>
<reference evidence="7 8" key="1">
    <citation type="submission" date="2022-05" db="EMBL/GenBank/DDBJ databases">
        <authorList>
            <consortium name="Genoscope - CEA"/>
            <person name="William W."/>
        </authorList>
    </citation>
    <scope>NUCLEOTIDE SEQUENCE [LARGE SCALE GENOMIC DNA]</scope>
</reference>
<evidence type="ECO:0000313" key="8">
    <source>
        <dbReference type="Proteomes" id="UP001159405"/>
    </source>
</evidence>
<evidence type="ECO:0000256" key="2">
    <source>
        <dbReference type="ARBA" id="ARBA00008307"/>
    </source>
</evidence>
<evidence type="ECO:0008006" key="9">
    <source>
        <dbReference type="Google" id="ProtNLM"/>
    </source>
</evidence>
<dbReference type="Gene3D" id="1.10.1410.40">
    <property type="match status" value="1"/>
</dbReference>
<dbReference type="Proteomes" id="UP001159405">
    <property type="component" value="Unassembled WGS sequence"/>
</dbReference>
<dbReference type="InterPro" id="IPR024810">
    <property type="entry name" value="MAB21L/cGLR"/>
</dbReference>
<keyword evidence="3" id="KW-0547">Nucleotide-binding</keyword>
<dbReference type="InterPro" id="IPR046906">
    <property type="entry name" value="Mab-21_HhH/H2TH-like"/>
</dbReference>
<evidence type="ECO:0000256" key="1">
    <source>
        <dbReference type="ARBA" id="ARBA00001946"/>
    </source>
</evidence>
<dbReference type="PANTHER" id="PTHR10656">
    <property type="entry name" value="CELL FATE DETERMINING PROTEIN MAB21-RELATED"/>
    <property type="match status" value="1"/>
</dbReference>
<sequence>MGDLEELCLILTLDLVPFFNIFREDMEENINSLAKDLEQCCVGNPDVEVIHTGSGFEGLSLPHLDRLTAWNTDADHMIIRTDLKLLEGVKLQERTTQKSDEELQDFPGSEPGSAERAISSTNEEEAKNIVYIFNASHAGYAHLTKKQFSQPADADLVPEHCLQNLKFIEDSKDLIPLNRGALMTAGEGSITGPSFSLPYTMGTFTVNRDFVYGLKCSFWPSQGEEWVHRKREHCWPSTAMVSTILAQGCHIVPVGSHNSVLRDFEWRFSFSVAELMLARSLSEKQKLAYSVLKALIKNEMKLRGLDVFSSYHLKTSLFWFLEEKGIEFWGKNGLAKNIFNLLGFLIAFYARDCLPNYFVSKNNMIDHRSSKEILATCHALRDIRDNVTQYLCRYIETNQSLPVLFDTPLTVLAQRVTDNFGKIFQNCKYNFLVMALAHVLKKERRLHVSHNCLEANSLLNKAQVLHQASISKESRDKLHLTLAEASVIPQTEESPTPSLILSLLEEYLSVDQLKVTESSAVALAVFNVFLTLHPNTTGDNVVQMNSLEHQNYLTNPCFKECLFWAGRLHETYSDAIYDFVLKKWKNGPQFYTDDEEAKKFMKLLMIILGKPTKQASAVTGSLVKRDIEGQRFLMIRILADYLLHVHLECSYTAFQAAAYLMDRSVLSEIYNVIKWSACSQSKARAIELVLSKHELQAELSEEEFGKLVEMHLK</sequence>
<keyword evidence="3" id="KW-0067">ATP-binding</keyword>
<dbReference type="Pfam" id="PF20266">
    <property type="entry name" value="Mab-21_C"/>
    <property type="match status" value="1"/>
</dbReference>
<name>A0ABN8NL33_9CNID</name>
<comment type="caution">
    <text evidence="7">The sequence shown here is derived from an EMBL/GenBank/DDBJ whole genome shotgun (WGS) entry which is preliminary data.</text>
</comment>
<gene>
    <name evidence="7" type="ORF">PLOB_00022180</name>
</gene>
<dbReference type="EMBL" id="CALNXK010000026">
    <property type="protein sequence ID" value="CAH3113550.1"/>
    <property type="molecule type" value="Genomic_DNA"/>
</dbReference>
<feature type="domain" description="Mab-21-like HhH/H2TH-like" evidence="6">
    <location>
        <begin position="286"/>
        <end position="376"/>
    </location>
</feature>
<keyword evidence="8" id="KW-1185">Reference proteome</keyword>
<evidence type="ECO:0000256" key="3">
    <source>
        <dbReference type="ARBA" id="ARBA00022840"/>
    </source>
</evidence>
<evidence type="ECO:0000256" key="4">
    <source>
        <dbReference type="SAM" id="MobiDB-lite"/>
    </source>
</evidence>
<accession>A0ABN8NL33</accession>
<evidence type="ECO:0000259" key="6">
    <source>
        <dbReference type="Pfam" id="PF20266"/>
    </source>
</evidence>
<feature type="region of interest" description="Disordered" evidence="4">
    <location>
        <begin position="95"/>
        <end position="120"/>
    </location>
</feature>
<comment type="cofactor">
    <cofactor evidence="1">
        <name>Mg(2+)</name>
        <dbReference type="ChEBI" id="CHEBI:18420"/>
    </cofactor>
</comment>
<feature type="domain" description="Mab-21-like nucleotidyltransferase" evidence="5">
    <location>
        <begin position="209"/>
        <end position="277"/>
    </location>
</feature>
<dbReference type="Pfam" id="PF03281">
    <property type="entry name" value="Mab-21"/>
    <property type="match status" value="1"/>
</dbReference>
<protein>
    <recommendedName>
        <fullName evidence="9">Protein MB21D2</fullName>
    </recommendedName>
</protein>
<dbReference type="InterPro" id="IPR046903">
    <property type="entry name" value="Mab-21-like_nuc_Trfase"/>
</dbReference>
<evidence type="ECO:0000313" key="7">
    <source>
        <dbReference type="EMBL" id="CAH3113550.1"/>
    </source>
</evidence>
<evidence type="ECO:0000259" key="5">
    <source>
        <dbReference type="Pfam" id="PF03281"/>
    </source>
</evidence>
<comment type="similarity">
    <text evidence="2">Belongs to the mab-21 family.</text>
</comment>
<dbReference type="PANTHER" id="PTHR10656:SF69">
    <property type="entry name" value="MAB-21-LIKE HHH_H2TH-LIKE DOMAIN-CONTAINING PROTEIN"/>
    <property type="match status" value="1"/>
</dbReference>
<organism evidence="7 8">
    <name type="scientific">Porites lobata</name>
    <dbReference type="NCBI Taxonomy" id="104759"/>
    <lineage>
        <taxon>Eukaryota</taxon>
        <taxon>Metazoa</taxon>
        <taxon>Cnidaria</taxon>
        <taxon>Anthozoa</taxon>
        <taxon>Hexacorallia</taxon>
        <taxon>Scleractinia</taxon>
        <taxon>Fungiina</taxon>
        <taxon>Poritidae</taxon>
        <taxon>Porites</taxon>
    </lineage>
</organism>
<proteinExistence type="inferred from homology"/>